<dbReference type="AlphaFoldDB" id="A0A921SRR9"/>
<reference evidence="5" key="2">
    <citation type="submission" date="2021-09" db="EMBL/GenBank/DDBJ databases">
        <authorList>
            <person name="Gilroy R."/>
        </authorList>
    </citation>
    <scope>NUCLEOTIDE SEQUENCE</scope>
    <source>
        <strain evidence="5">CHK179-5677</strain>
    </source>
</reference>
<dbReference type="InterPro" id="IPR009057">
    <property type="entry name" value="Homeodomain-like_sf"/>
</dbReference>
<dbReference type="Pfam" id="PF10114">
    <property type="entry name" value="PocR"/>
    <property type="match status" value="1"/>
</dbReference>
<dbReference type="Pfam" id="PF12833">
    <property type="entry name" value="HTH_18"/>
    <property type="match status" value="1"/>
</dbReference>
<accession>A0A921SRR9</accession>
<sequence>MQAIDHKRLHEYLDAFSVSTGVPVTLFAPDGAILKEFQTEKKFCQFFPIYREPESVCGTTMLFSAKSSYHLGEPYIFSCPSGLIHIAVPVIVSEKYCGCAVAGPLSMGPISPEFLTQVFEFNQVSPELLAKISLFISSMQVYTPEQIQKFSLLLYSAVVHSHKNWDDYEQLRLRYQRQLTVGDHIQKRKQSKPQNTSAALSAPTCSDLEDRLAREIQGRNREAALTCLDDLFEELVLVEGGNFDSIKLHFFELYISLARMSTERGASLRNIFGLDFKFINSLNELNTLDSLAQWSRELVVHFVDDIFAELPQVSSATTRAVSYINAHYMDKLTLRDLASALFLNESSLSKLFRQELGSSFTDYLNRIRIEHSTELMRNTDRSLLEISGLVGFDDQSYFTKIFKKVTGTTPRQYKSQLNSEKHTSD</sequence>
<dbReference type="PANTHER" id="PTHR43280:SF28">
    <property type="entry name" value="HTH-TYPE TRANSCRIPTIONAL ACTIVATOR RHAS"/>
    <property type="match status" value="1"/>
</dbReference>
<evidence type="ECO:0000256" key="2">
    <source>
        <dbReference type="ARBA" id="ARBA00023125"/>
    </source>
</evidence>
<evidence type="ECO:0000259" key="4">
    <source>
        <dbReference type="PROSITE" id="PS01124"/>
    </source>
</evidence>
<dbReference type="PRINTS" id="PR00032">
    <property type="entry name" value="HTHARAC"/>
</dbReference>
<dbReference type="Gene3D" id="1.10.10.60">
    <property type="entry name" value="Homeodomain-like"/>
    <property type="match status" value="2"/>
</dbReference>
<proteinExistence type="predicted"/>
<reference evidence="5" key="1">
    <citation type="journal article" date="2021" name="PeerJ">
        <title>Extensive microbial diversity within the chicken gut microbiome revealed by metagenomics and culture.</title>
        <authorList>
            <person name="Gilroy R."/>
            <person name="Ravi A."/>
            <person name="Getino M."/>
            <person name="Pursley I."/>
            <person name="Horton D.L."/>
            <person name="Alikhan N.F."/>
            <person name="Baker D."/>
            <person name="Gharbi K."/>
            <person name="Hall N."/>
            <person name="Watson M."/>
            <person name="Adriaenssens E.M."/>
            <person name="Foster-Nyarko E."/>
            <person name="Jarju S."/>
            <person name="Secka A."/>
            <person name="Antonio M."/>
            <person name="Oren A."/>
            <person name="Chaudhuri R.R."/>
            <person name="La Ragione R."/>
            <person name="Hildebrand F."/>
            <person name="Pallen M.J."/>
        </authorList>
    </citation>
    <scope>NUCLEOTIDE SEQUENCE</scope>
    <source>
        <strain evidence="5">CHK179-5677</strain>
    </source>
</reference>
<dbReference type="InterPro" id="IPR018771">
    <property type="entry name" value="PocR_dom"/>
</dbReference>
<dbReference type="PROSITE" id="PS01124">
    <property type="entry name" value="HTH_ARAC_FAMILY_2"/>
    <property type="match status" value="1"/>
</dbReference>
<keyword evidence="1" id="KW-0805">Transcription regulation</keyword>
<keyword evidence="2" id="KW-0238">DNA-binding</keyword>
<dbReference type="EMBL" id="DYUC01000010">
    <property type="protein sequence ID" value="HJG85598.1"/>
    <property type="molecule type" value="Genomic_DNA"/>
</dbReference>
<evidence type="ECO:0000313" key="6">
    <source>
        <dbReference type="Proteomes" id="UP000760668"/>
    </source>
</evidence>
<evidence type="ECO:0000256" key="1">
    <source>
        <dbReference type="ARBA" id="ARBA00023015"/>
    </source>
</evidence>
<dbReference type="RefSeq" id="WP_295368365.1">
    <property type="nucleotide sequence ID" value="NZ_DYUC01000010.1"/>
</dbReference>
<dbReference type="GO" id="GO:0003700">
    <property type="term" value="F:DNA-binding transcription factor activity"/>
    <property type="evidence" value="ECO:0007669"/>
    <property type="project" value="InterPro"/>
</dbReference>
<keyword evidence="3" id="KW-0804">Transcription</keyword>
<dbReference type="PANTHER" id="PTHR43280">
    <property type="entry name" value="ARAC-FAMILY TRANSCRIPTIONAL REGULATOR"/>
    <property type="match status" value="1"/>
</dbReference>
<dbReference type="SUPFAM" id="SSF46689">
    <property type="entry name" value="Homeodomain-like"/>
    <property type="match status" value="2"/>
</dbReference>
<dbReference type="GO" id="GO:0043565">
    <property type="term" value="F:sequence-specific DNA binding"/>
    <property type="evidence" value="ECO:0007669"/>
    <property type="project" value="InterPro"/>
</dbReference>
<evidence type="ECO:0000313" key="5">
    <source>
        <dbReference type="EMBL" id="HJG85598.1"/>
    </source>
</evidence>
<feature type="domain" description="HTH araC/xylS-type" evidence="4">
    <location>
        <begin position="318"/>
        <end position="416"/>
    </location>
</feature>
<dbReference type="InterPro" id="IPR018060">
    <property type="entry name" value="HTH_AraC"/>
</dbReference>
<dbReference type="InterPro" id="IPR020449">
    <property type="entry name" value="Tscrpt_reg_AraC-type_HTH"/>
</dbReference>
<dbReference type="SMART" id="SM00342">
    <property type="entry name" value="HTH_ARAC"/>
    <property type="match status" value="1"/>
</dbReference>
<protein>
    <submittedName>
        <fullName evidence="5">Helix-turn-helix domain-containing protein</fullName>
    </submittedName>
</protein>
<comment type="caution">
    <text evidence="5">The sequence shown here is derived from an EMBL/GenBank/DDBJ whole genome shotgun (WGS) entry which is preliminary data.</text>
</comment>
<name>A0A921SRR9_9FIRM</name>
<organism evidence="5 6">
    <name type="scientific">Pseudoflavonifractor capillosus</name>
    <dbReference type="NCBI Taxonomy" id="106588"/>
    <lineage>
        <taxon>Bacteria</taxon>
        <taxon>Bacillati</taxon>
        <taxon>Bacillota</taxon>
        <taxon>Clostridia</taxon>
        <taxon>Eubacteriales</taxon>
        <taxon>Oscillospiraceae</taxon>
        <taxon>Pseudoflavonifractor</taxon>
    </lineage>
</organism>
<gene>
    <name evidence="5" type="ORF">K8V01_01005</name>
</gene>
<dbReference type="Proteomes" id="UP000760668">
    <property type="component" value="Unassembled WGS sequence"/>
</dbReference>
<evidence type="ECO:0000256" key="3">
    <source>
        <dbReference type="ARBA" id="ARBA00023163"/>
    </source>
</evidence>